<comment type="caution">
    <text evidence="2">The sequence shown here is derived from an EMBL/GenBank/DDBJ whole genome shotgun (WGS) entry which is preliminary data.</text>
</comment>
<dbReference type="Proteomes" id="UP000318422">
    <property type="component" value="Unassembled WGS sequence"/>
</dbReference>
<evidence type="ECO:0000313" key="2">
    <source>
        <dbReference type="EMBL" id="GEC95612.1"/>
    </source>
</evidence>
<name>A0A4Y4CU32_ZOORA</name>
<accession>A0A4Y4CU32</accession>
<keyword evidence="3" id="KW-1185">Reference proteome</keyword>
<dbReference type="SUPFAM" id="SSF56281">
    <property type="entry name" value="Metallo-hydrolase/oxidoreductase"/>
    <property type="match status" value="1"/>
</dbReference>
<feature type="compositionally biased region" description="Polar residues" evidence="1">
    <location>
        <begin position="1"/>
        <end position="17"/>
    </location>
</feature>
<gene>
    <name evidence="2" type="ORF">ZRA01_16850</name>
</gene>
<dbReference type="PANTHER" id="PTHR30619:SF1">
    <property type="entry name" value="RECOMBINATION PROTEIN 2"/>
    <property type="match status" value="1"/>
</dbReference>
<evidence type="ECO:0000256" key="1">
    <source>
        <dbReference type="SAM" id="MobiDB-lite"/>
    </source>
</evidence>
<reference evidence="2 3" key="1">
    <citation type="submission" date="2019-06" db="EMBL/GenBank/DDBJ databases">
        <title>Whole genome shotgun sequence of Zoogloea ramigera NBRC 15342.</title>
        <authorList>
            <person name="Hosoyama A."/>
            <person name="Uohara A."/>
            <person name="Ohji S."/>
            <person name="Ichikawa N."/>
        </authorList>
    </citation>
    <scope>NUCLEOTIDE SEQUENCE [LARGE SCALE GENOMIC DNA]</scope>
    <source>
        <strain evidence="2 3">NBRC 15342</strain>
    </source>
</reference>
<dbReference type="InterPro" id="IPR036866">
    <property type="entry name" value="RibonucZ/Hydroxyglut_hydro"/>
</dbReference>
<dbReference type="OrthoDB" id="1496073at2"/>
<protein>
    <recommendedName>
        <fullName evidence="4">Competence protein ComEC</fullName>
    </recommendedName>
</protein>
<evidence type="ECO:0008006" key="4">
    <source>
        <dbReference type="Google" id="ProtNLM"/>
    </source>
</evidence>
<dbReference type="InterPro" id="IPR052159">
    <property type="entry name" value="Competence_DNA_uptake"/>
</dbReference>
<proteinExistence type="predicted"/>
<sequence>MSQGDPSWNATNGSTDYLGSDAGSPLTKEIAATSDMKLSDIVQATKRLLPSLQPLPTRFRAYQLKTKGASFSYWDSKEFTLIEARVTEASRLNLVYELECCNKSHIDKLHITSWDEDHCALAELREILSTWKPRTVEYPGYTPSTDNGKECLKEIRAYVTGAKNSAKAVAVTPAYVKSLENAKAYGYKNVIFHPRQLVDKPNDNSTVKLFRTGCFNVLSLGDVESTDIAALIKASTVACREIDVLILPHHGANNGFLTSDLLDEIKPKLAVCGVNFDNQYGHVAAEIRALLSRKNIPLATTTRGDVIVTSDNGTSAVQYVDSMGDTTEVHKGGDFEPKKFDILKHPDAARARLQGAPYRAIKR</sequence>
<dbReference type="AlphaFoldDB" id="A0A4Y4CU32"/>
<dbReference type="Gene3D" id="3.60.15.10">
    <property type="entry name" value="Ribonuclease Z/Hydroxyacylglutathione hydrolase-like"/>
    <property type="match status" value="1"/>
</dbReference>
<organism evidence="2 3">
    <name type="scientific">Zoogloea ramigera</name>
    <dbReference type="NCBI Taxonomy" id="350"/>
    <lineage>
        <taxon>Bacteria</taxon>
        <taxon>Pseudomonadati</taxon>
        <taxon>Pseudomonadota</taxon>
        <taxon>Betaproteobacteria</taxon>
        <taxon>Rhodocyclales</taxon>
        <taxon>Zoogloeaceae</taxon>
        <taxon>Zoogloea</taxon>
    </lineage>
</organism>
<dbReference type="RefSeq" id="WP_141351236.1">
    <property type="nucleotide sequence ID" value="NZ_BJNV01000023.1"/>
</dbReference>
<dbReference type="PANTHER" id="PTHR30619">
    <property type="entry name" value="DNA INTERNALIZATION/COMPETENCE PROTEIN COMEC/REC2"/>
    <property type="match status" value="1"/>
</dbReference>
<evidence type="ECO:0000313" key="3">
    <source>
        <dbReference type="Proteomes" id="UP000318422"/>
    </source>
</evidence>
<dbReference type="EMBL" id="BJNV01000023">
    <property type="protein sequence ID" value="GEC95612.1"/>
    <property type="molecule type" value="Genomic_DNA"/>
</dbReference>
<feature type="region of interest" description="Disordered" evidence="1">
    <location>
        <begin position="1"/>
        <end position="20"/>
    </location>
</feature>